<dbReference type="InterPro" id="IPR045260">
    <property type="entry name" value="Sec12-like"/>
</dbReference>
<evidence type="ECO:0000256" key="1">
    <source>
        <dbReference type="ARBA" id="ARBA00004389"/>
    </source>
</evidence>
<evidence type="ECO:0008006" key="15">
    <source>
        <dbReference type="Google" id="ProtNLM"/>
    </source>
</evidence>
<keyword evidence="8 12" id="KW-1133">Transmembrane helix</keyword>
<reference evidence="13" key="1">
    <citation type="submission" date="2020-10" db="EMBL/GenBank/DDBJ databases">
        <authorList>
            <person name="Han B."/>
            <person name="Lu T."/>
            <person name="Zhao Q."/>
            <person name="Huang X."/>
            <person name="Zhao Y."/>
        </authorList>
    </citation>
    <scope>NUCLEOTIDE SEQUENCE</scope>
</reference>
<dbReference type="GO" id="GO:0006888">
    <property type="term" value="P:endoplasmic reticulum to Golgi vesicle-mediated transport"/>
    <property type="evidence" value="ECO:0007669"/>
    <property type="project" value="TreeGrafter"/>
</dbReference>
<dbReference type="PANTHER" id="PTHR23284">
    <property type="entry name" value="PROLACTIN REGULATORY ELEMENT BINDING PROTEIN"/>
    <property type="match status" value="1"/>
</dbReference>
<dbReference type="PROSITE" id="PS50082">
    <property type="entry name" value="WD_REPEATS_2"/>
    <property type="match status" value="1"/>
</dbReference>
<evidence type="ECO:0000256" key="3">
    <source>
        <dbReference type="ARBA" id="ARBA00022574"/>
    </source>
</evidence>
<dbReference type="PANTHER" id="PTHR23284:SF2">
    <property type="entry name" value="SEC12-LIKE PROTEIN 1"/>
    <property type="match status" value="1"/>
</dbReference>
<keyword evidence="5" id="KW-0677">Repeat</keyword>
<evidence type="ECO:0000256" key="11">
    <source>
        <dbReference type="SAM" id="MobiDB-lite"/>
    </source>
</evidence>
<evidence type="ECO:0000256" key="6">
    <source>
        <dbReference type="ARBA" id="ARBA00022824"/>
    </source>
</evidence>
<dbReference type="Gene3D" id="2.130.10.10">
    <property type="entry name" value="YVTN repeat-like/Quinoprotein amine dehydrogenase"/>
    <property type="match status" value="1"/>
</dbReference>
<dbReference type="GO" id="GO:0005789">
    <property type="term" value="C:endoplasmic reticulum membrane"/>
    <property type="evidence" value="ECO:0007669"/>
    <property type="project" value="UniProtKB-SubCell"/>
</dbReference>
<comment type="subcellular location">
    <subcellularLocation>
        <location evidence="1">Endoplasmic reticulum membrane</location>
        <topology evidence="1">Single-pass membrane protein</topology>
    </subcellularLocation>
</comment>
<dbReference type="GO" id="GO:0015031">
    <property type="term" value="P:protein transport"/>
    <property type="evidence" value="ECO:0007669"/>
    <property type="project" value="UniProtKB-KW"/>
</dbReference>
<evidence type="ECO:0000256" key="10">
    <source>
        <dbReference type="PROSITE-ProRule" id="PRU00221"/>
    </source>
</evidence>
<dbReference type="EMBL" id="CAJGYO010000002">
    <property type="protein sequence ID" value="CAD6215010.1"/>
    <property type="molecule type" value="Genomic_DNA"/>
</dbReference>
<comment type="caution">
    <text evidence="13">The sequence shown here is derived from an EMBL/GenBank/DDBJ whole genome shotgun (WGS) entry which is preliminary data.</text>
</comment>
<feature type="region of interest" description="Disordered" evidence="11">
    <location>
        <begin position="34"/>
        <end position="122"/>
    </location>
</feature>
<dbReference type="InterPro" id="IPR036322">
    <property type="entry name" value="WD40_repeat_dom_sf"/>
</dbReference>
<dbReference type="PROSITE" id="PS00678">
    <property type="entry name" value="WD_REPEATS_1"/>
    <property type="match status" value="1"/>
</dbReference>
<evidence type="ECO:0000256" key="4">
    <source>
        <dbReference type="ARBA" id="ARBA00022692"/>
    </source>
</evidence>
<name>A0A811N5D7_9POAL</name>
<evidence type="ECO:0000256" key="9">
    <source>
        <dbReference type="ARBA" id="ARBA00023136"/>
    </source>
</evidence>
<keyword evidence="3 10" id="KW-0853">WD repeat</keyword>
<feature type="transmembrane region" description="Helical" evidence="12">
    <location>
        <begin position="456"/>
        <end position="477"/>
    </location>
</feature>
<keyword evidence="4 12" id="KW-0812">Transmembrane</keyword>
<evidence type="ECO:0000256" key="7">
    <source>
        <dbReference type="ARBA" id="ARBA00022927"/>
    </source>
</evidence>
<dbReference type="OrthoDB" id="538223at2759"/>
<evidence type="ECO:0000313" key="14">
    <source>
        <dbReference type="Proteomes" id="UP000604825"/>
    </source>
</evidence>
<dbReference type="InterPro" id="IPR015943">
    <property type="entry name" value="WD40/YVTN_repeat-like_dom_sf"/>
</dbReference>
<dbReference type="GO" id="GO:0005085">
    <property type="term" value="F:guanyl-nucleotide exchange factor activity"/>
    <property type="evidence" value="ECO:0007669"/>
    <property type="project" value="InterPro"/>
</dbReference>
<sequence length="486" mass="53190">MRLSREGSDGATCQADACAAGRFAQCTNRQLAPSHRMQMQARRAQPARAYPLDAGGDSVAHSALASNASRRGGRPPPSSRLQSPPYKEASAKPSRQRKQSRAAEPHQGHRPPVSPMAGNGGEGAVGKVACAAWIRRRDDDGWPPGVSRLLVAFGRGATTSSPPLVDVLEFDAKASALASETEPLARVTVGEEAADTPRAIAVHPGGRELVCTTAKGCRVFNLVYKDFGIHLISRDASPLQSVGPQKCLAFSTDGAKFAVGGEDGRLRIFHWPSLNVILDEPKAHKSFRDMDISLDSKFLVSSSIDGSARIWNIDEGAPLINLTRSSDEKIEYCRFSRDGAKPFLFCTLVKGRDVWTMAVDISNWKRIGYKRISTKPISTLAISLDGKYLALGNRDGDFCAMEIKKMEVAHWSKKVHLGFPVSSIEFCPTERVVISTSHQWGAEITKLDVPPEWKVWQIWVVLLSLFVSSAVLFYVFFKHARLNLRP</sequence>
<evidence type="ECO:0000256" key="2">
    <source>
        <dbReference type="ARBA" id="ARBA00022448"/>
    </source>
</evidence>
<evidence type="ECO:0000313" key="13">
    <source>
        <dbReference type="EMBL" id="CAD6215010.1"/>
    </source>
</evidence>
<evidence type="ECO:0000256" key="5">
    <source>
        <dbReference type="ARBA" id="ARBA00022737"/>
    </source>
</evidence>
<proteinExistence type="predicted"/>
<dbReference type="SMART" id="SM00320">
    <property type="entry name" value="WD40"/>
    <property type="match status" value="4"/>
</dbReference>
<dbReference type="InterPro" id="IPR001680">
    <property type="entry name" value="WD40_rpt"/>
</dbReference>
<feature type="compositionally biased region" description="Low complexity" evidence="11">
    <location>
        <begin position="36"/>
        <end position="49"/>
    </location>
</feature>
<dbReference type="GO" id="GO:0003400">
    <property type="term" value="P:regulation of COPII vesicle coating"/>
    <property type="evidence" value="ECO:0007669"/>
    <property type="project" value="TreeGrafter"/>
</dbReference>
<feature type="repeat" description="WD" evidence="10">
    <location>
        <begin position="295"/>
        <end position="321"/>
    </location>
</feature>
<keyword evidence="6" id="KW-0256">Endoplasmic reticulum</keyword>
<accession>A0A811N5D7</accession>
<gene>
    <name evidence="13" type="ORF">NCGR_LOCUS10294</name>
</gene>
<keyword evidence="14" id="KW-1185">Reference proteome</keyword>
<protein>
    <recommendedName>
        <fullName evidence="15">SEC12-like protein 1</fullName>
    </recommendedName>
</protein>
<keyword evidence="9 12" id="KW-0472">Membrane</keyword>
<dbReference type="AlphaFoldDB" id="A0A811N5D7"/>
<keyword evidence="7" id="KW-0653">Protein transport</keyword>
<evidence type="ECO:0000256" key="8">
    <source>
        <dbReference type="ARBA" id="ARBA00022989"/>
    </source>
</evidence>
<keyword evidence="2" id="KW-0813">Transport</keyword>
<organism evidence="13 14">
    <name type="scientific">Miscanthus lutarioriparius</name>
    <dbReference type="NCBI Taxonomy" id="422564"/>
    <lineage>
        <taxon>Eukaryota</taxon>
        <taxon>Viridiplantae</taxon>
        <taxon>Streptophyta</taxon>
        <taxon>Embryophyta</taxon>
        <taxon>Tracheophyta</taxon>
        <taxon>Spermatophyta</taxon>
        <taxon>Magnoliopsida</taxon>
        <taxon>Liliopsida</taxon>
        <taxon>Poales</taxon>
        <taxon>Poaceae</taxon>
        <taxon>PACMAD clade</taxon>
        <taxon>Panicoideae</taxon>
        <taxon>Andropogonodae</taxon>
        <taxon>Andropogoneae</taxon>
        <taxon>Saccharinae</taxon>
        <taxon>Miscanthus</taxon>
    </lineage>
</organism>
<dbReference type="InterPro" id="IPR019775">
    <property type="entry name" value="WD40_repeat_CS"/>
</dbReference>
<dbReference type="SUPFAM" id="SSF50978">
    <property type="entry name" value="WD40 repeat-like"/>
    <property type="match status" value="1"/>
</dbReference>
<evidence type="ECO:0000256" key="12">
    <source>
        <dbReference type="SAM" id="Phobius"/>
    </source>
</evidence>
<dbReference type="Proteomes" id="UP000604825">
    <property type="component" value="Unassembled WGS sequence"/>
</dbReference>
<dbReference type="FunFam" id="2.130.10.10:FF:000435">
    <property type="entry name" value="SEC12-like protein 1"/>
    <property type="match status" value="1"/>
</dbReference>
<dbReference type="Pfam" id="PF00400">
    <property type="entry name" value="WD40"/>
    <property type="match status" value="2"/>
</dbReference>